<dbReference type="Pfam" id="PF10646">
    <property type="entry name" value="Germane"/>
    <property type="match status" value="2"/>
</dbReference>
<dbReference type="SMART" id="SM00909">
    <property type="entry name" value="Germane"/>
    <property type="match status" value="2"/>
</dbReference>
<organism evidence="4 5">
    <name type="scientific">Marinicrinis lubricantis</name>
    <dbReference type="NCBI Taxonomy" id="2086470"/>
    <lineage>
        <taxon>Bacteria</taxon>
        <taxon>Bacillati</taxon>
        <taxon>Bacillota</taxon>
        <taxon>Bacilli</taxon>
        <taxon>Bacillales</taxon>
        <taxon>Paenibacillaceae</taxon>
    </lineage>
</organism>
<sequence length="344" mass="37225">MKALKWKSAFILFLLSVVLLAGCSFGSDNEERSIDPPPAEQEDQIGESTSEDAAVIENTQPVTLYFKDEQGYVAPVTMDVPQTEGIAKQALNYMVEGGPGEGQLPEGFTALIPAGTEVLGMDIRDGLAIVDFSEYFTNYNPHDERKMLEAITWALTGFSTVDQVQIRVEGAKLAEMPMNATPLDEPLSRDMGINVERGEGVNLVKASAVTLYFQNKTEDDYTYLVPVTRMIDYTDNTAEASLNQLIQGPSADSSLASVIMPEVQVLGVKQQDQLVTVNFDSAILGAESAISTETLQSIILSVTESTGAEQVQIMVDGKVGVQSTDAVNYSAPVNKPAHVNKLEM</sequence>
<feature type="domain" description="GerMN" evidence="3">
    <location>
        <begin position="87"/>
        <end position="177"/>
    </location>
</feature>
<keyword evidence="2" id="KW-0732">Signal</keyword>
<evidence type="ECO:0000313" key="4">
    <source>
        <dbReference type="EMBL" id="MFC5988718.1"/>
    </source>
</evidence>
<dbReference type="PROSITE" id="PS51257">
    <property type="entry name" value="PROKAR_LIPOPROTEIN"/>
    <property type="match status" value="1"/>
</dbReference>
<name>A0ABW1IUJ1_9BACL</name>
<accession>A0ABW1IUJ1</accession>
<evidence type="ECO:0000259" key="3">
    <source>
        <dbReference type="SMART" id="SM00909"/>
    </source>
</evidence>
<feature type="chain" id="PRO_5046989978" evidence="2">
    <location>
        <begin position="22"/>
        <end position="344"/>
    </location>
</feature>
<gene>
    <name evidence="4" type="ORF">ACFPXP_20130</name>
</gene>
<dbReference type="Proteomes" id="UP001596250">
    <property type="component" value="Unassembled WGS sequence"/>
</dbReference>
<evidence type="ECO:0000256" key="2">
    <source>
        <dbReference type="SAM" id="SignalP"/>
    </source>
</evidence>
<dbReference type="InterPro" id="IPR019606">
    <property type="entry name" value="GerMN"/>
</dbReference>
<evidence type="ECO:0000256" key="1">
    <source>
        <dbReference type="SAM" id="MobiDB-lite"/>
    </source>
</evidence>
<reference evidence="5" key="1">
    <citation type="journal article" date="2019" name="Int. J. Syst. Evol. Microbiol.">
        <title>The Global Catalogue of Microorganisms (GCM) 10K type strain sequencing project: providing services to taxonomists for standard genome sequencing and annotation.</title>
        <authorList>
            <consortium name="The Broad Institute Genomics Platform"/>
            <consortium name="The Broad Institute Genome Sequencing Center for Infectious Disease"/>
            <person name="Wu L."/>
            <person name="Ma J."/>
        </authorList>
    </citation>
    <scope>NUCLEOTIDE SEQUENCE [LARGE SCALE GENOMIC DNA]</scope>
    <source>
        <strain evidence="5">CCM 8749</strain>
    </source>
</reference>
<comment type="caution">
    <text evidence="4">The sequence shown here is derived from an EMBL/GenBank/DDBJ whole genome shotgun (WGS) entry which is preliminary data.</text>
</comment>
<feature type="domain" description="GerMN" evidence="3">
    <location>
        <begin position="238"/>
        <end position="324"/>
    </location>
</feature>
<proteinExistence type="predicted"/>
<feature type="region of interest" description="Disordered" evidence="1">
    <location>
        <begin position="29"/>
        <end position="51"/>
    </location>
</feature>
<dbReference type="RefSeq" id="WP_379896198.1">
    <property type="nucleotide sequence ID" value="NZ_CBCSCT010000006.1"/>
</dbReference>
<keyword evidence="5" id="KW-1185">Reference proteome</keyword>
<dbReference type="EMBL" id="JBHSQV010000184">
    <property type="protein sequence ID" value="MFC5988718.1"/>
    <property type="molecule type" value="Genomic_DNA"/>
</dbReference>
<evidence type="ECO:0000313" key="5">
    <source>
        <dbReference type="Proteomes" id="UP001596250"/>
    </source>
</evidence>
<protein>
    <submittedName>
        <fullName evidence="4">GerMN domain-containing protein</fullName>
    </submittedName>
</protein>
<feature type="signal peptide" evidence="2">
    <location>
        <begin position="1"/>
        <end position="21"/>
    </location>
</feature>